<keyword evidence="2" id="KW-1185">Reference proteome</keyword>
<dbReference type="STRING" id="716816.BST96_11050"/>
<organism evidence="1 2">
    <name type="scientific">Oceanicoccus sagamiensis</name>
    <dbReference type="NCBI Taxonomy" id="716816"/>
    <lineage>
        <taxon>Bacteria</taxon>
        <taxon>Pseudomonadati</taxon>
        <taxon>Pseudomonadota</taxon>
        <taxon>Gammaproteobacteria</taxon>
        <taxon>Cellvibrionales</taxon>
        <taxon>Spongiibacteraceae</taxon>
        <taxon>Oceanicoccus</taxon>
    </lineage>
</organism>
<reference evidence="1 2" key="1">
    <citation type="submission" date="2016-11" db="EMBL/GenBank/DDBJ databases">
        <title>Trade-off between light-utilization and light-protection in marine flavobacteria.</title>
        <authorList>
            <person name="Kumagai Y."/>
        </authorList>
    </citation>
    <scope>NUCLEOTIDE SEQUENCE [LARGE SCALE GENOMIC DNA]</scope>
    <source>
        <strain evidence="1 2">NBRC 107125</strain>
    </source>
</reference>
<dbReference type="AlphaFoldDB" id="A0A1X9NDW4"/>
<sequence>MSENKNRYYKHSRISEAKFRQILRCFAMDLTATETAQLTAVSVRSINSIFLKIRGRVTALCEEESPFVADDEARGVSVSGVSSKNSQEAQDPVNQYVAFGIYRRDDKIYTEFAPNCTRRILHHNQRHGATLPELVNAEGWKGYDGLVDVNQTRLYRMNSTDELTGQVTNTMNAVDSFWSFAKRRMVQFNGIHKHTFYLHLKETEFRFNYRRDNVYRVLLKMLRTTPL</sequence>
<dbReference type="KEGG" id="osg:BST96_11050"/>
<accession>A0A1X9NDW4</accession>
<gene>
    <name evidence="1" type="ORF">BST96_11050</name>
</gene>
<evidence type="ECO:0000313" key="2">
    <source>
        <dbReference type="Proteomes" id="UP000193450"/>
    </source>
</evidence>
<dbReference type="RefSeq" id="WP_157117928.1">
    <property type="nucleotide sequence ID" value="NZ_CP019343.1"/>
</dbReference>
<evidence type="ECO:0000313" key="1">
    <source>
        <dbReference type="EMBL" id="ARN74612.1"/>
    </source>
</evidence>
<name>A0A1X9NDW4_9GAMM</name>
<dbReference type="OrthoDB" id="271821at2"/>
<evidence type="ECO:0008006" key="3">
    <source>
        <dbReference type="Google" id="ProtNLM"/>
    </source>
</evidence>
<proteinExistence type="predicted"/>
<protein>
    <recommendedName>
        <fullName evidence="3">IS1595 family transposase</fullName>
    </recommendedName>
</protein>
<dbReference type="EMBL" id="CP019343">
    <property type="protein sequence ID" value="ARN74612.1"/>
    <property type="molecule type" value="Genomic_DNA"/>
</dbReference>
<dbReference type="Proteomes" id="UP000193450">
    <property type="component" value="Chromosome"/>
</dbReference>